<keyword evidence="1" id="KW-0472">Membrane</keyword>
<accession>A0ABC8AZL6</accession>
<reference evidence="2 3" key="1">
    <citation type="submission" date="2016-10" db="EMBL/GenBank/DDBJ databases">
        <title>Genome sequence of Nocardia seriolae strain EM150506, isolated from Anguila japonica.</title>
        <authorList>
            <person name="Han H.-J."/>
        </authorList>
    </citation>
    <scope>NUCLEOTIDE SEQUENCE [LARGE SCALE GENOMIC DNA]</scope>
    <source>
        <strain evidence="2 3">EM150506</strain>
    </source>
</reference>
<dbReference type="InterPro" id="IPR039708">
    <property type="entry name" value="MT1774/Rv1733c-like"/>
</dbReference>
<name>A0ABC8AZL6_9NOCA</name>
<dbReference type="PANTHER" id="PTHR42305:SF1">
    <property type="entry name" value="MEMBRANE PROTEIN RV1733C-RELATED"/>
    <property type="match status" value="1"/>
</dbReference>
<evidence type="ECO:0000313" key="2">
    <source>
        <dbReference type="EMBL" id="APA99515.1"/>
    </source>
</evidence>
<proteinExistence type="predicted"/>
<protein>
    <submittedName>
        <fullName evidence="2">Uncharacterized protein</fullName>
    </submittedName>
</protein>
<dbReference type="KEGG" id="nsr:NS506_05469"/>
<dbReference type="Proteomes" id="UP000180166">
    <property type="component" value="Chromosome"/>
</dbReference>
<evidence type="ECO:0000313" key="3">
    <source>
        <dbReference type="Proteomes" id="UP000180166"/>
    </source>
</evidence>
<keyword evidence="1" id="KW-1133">Transmembrane helix</keyword>
<keyword evidence="1" id="KW-0812">Transmembrane</keyword>
<dbReference type="AlphaFoldDB" id="A0ABC8AZL6"/>
<gene>
    <name evidence="2" type="ORF">NS506_05469</name>
</gene>
<dbReference type="PANTHER" id="PTHR42305">
    <property type="entry name" value="MEMBRANE PROTEIN RV1733C-RELATED"/>
    <property type="match status" value="1"/>
</dbReference>
<feature type="transmembrane region" description="Helical" evidence="1">
    <location>
        <begin position="62"/>
        <end position="87"/>
    </location>
</feature>
<evidence type="ECO:0000256" key="1">
    <source>
        <dbReference type="SAM" id="Phobius"/>
    </source>
</evidence>
<dbReference type="EMBL" id="CP017839">
    <property type="protein sequence ID" value="APA99515.1"/>
    <property type="molecule type" value="Genomic_DNA"/>
</dbReference>
<sequence>MTLTFPRFEAYQIGYSYRCSRYGDAWREAVQVSMRPSLPTRLWRVRPWNPNPLMRVSDRAEVVLRAVAVIVVAAAVPVAGAIGTVSYTGAQARIAAQDAGKTKVTAVSTADAVRQPDPDHYAGHERYQAAVQWSIDGKTATATVDVVGPQAAGAAVTLWVKDGQPTLAPARPGAAAAEGIGTGLAVLVESWCAAAATVWFTGTVFDARRYSRWEREWRGINRPIGKDL</sequence>
<organism evidence="2 3">
    <name type="scientific">Nocardia seriolae</name>
    <dbReference type="NCBI Taxonomy" id="37332"/>
    <lineage>
        <taxon>Bacteria</taxon>
        <taxon>Bacillati</taxon>
        <taxon>Actinomycetota</taxon>
        <taxon>Actinomycetes</taxon>
        <taxon>Mycobacteriales</taxon>
        <taxon>Nocardiaceae</taxon>
        <taxon>Nocardia</taxon>
    </lineage>
</organism>